<dbReference type="STRING" id="1184151.AW736_07600"/>
<reference evidence="3 4" key="1">
    <citation type="submission" date="2016-01" db="EMBL/GenBank/DDBJ databases">
        <title>High potential of lignocellulose degradation of a new Verrucomicrobia species.</title>
        <authorList>
            <person name="Wang Y."/>
            <person name="Shi Y."/>
            <person name="Qiu Z."/>
            <person name="Liu S."/>
            <person name="Yang H."/>
        </authorList>
    </citation>
    <scope>NUCLEOTIDE SEQUENCE [LARGE SCALE GENOMIC DNA]</scope>
    <source>
        <strain evidence="3 4">TSB47</strain>
    </source>
</reference>
<proteinExistence type="predicted"/>
<evidence type="ECO:0000256" key="1">
    <source>
        <dbReference type="ARBA" id="ARBA00004196"/>
    </source>
</evidence>
<dbReference type="Gene3D" id="1.50.10.100">
    <property type="entry name" value="Chondroitin AC/alginate lyase"/>
    <property type="match status" value="1"/>
</dbReference>
<organism evidence="3 4">
    <name type="scientific">Termitidicoccus mucosus</name>
    <dbReference type="NCBI Taxonomy" id="1184151"/>
    <lineage>
        <taxon>Bacteria</taxon>
        <taxon>Pseudomonadati</taxon>
        <taxon>Verrucomicrobiota</taxon>
        <taxon>Opitutia</taxon>
        <taxon>Opitutales</taxon>
        <taxon>Opitutaceae</taxon>
        <taxon>Termitidicoccus</taxon>
    </lineage>
</organism>
<evidence type="ECO:0000259" key="2">
    <source>
        <dbReference type="Pfam" id="PF07940"/>
    </source>
</evidence>
<dbReference type="Gene3D" id="2.70.98.70">
    <property type="match status" value="1"/>
</dbReference>
<dbReference type="EMBL" id="LRRQ01000056">
    <property type="protein sequence ID" value="OAM90501.1"/>
    <property type="molecule type" value="Genomic_DNA"/>
</dbReference>
<dbReference type="GO" id="GO:0016829">
    <property type="term" value="F:lyase activity"/>
    <property type="evidence" value="ECO:0007669"/>
    <property type="project" value="InterPro"/>
</dbReference>
<dbReference type="InterPro" id="IPR008929">
    <property type="entry name" value="Chondroitin_lyas"/>
</dbReference>
<comment type="caution">
    <text evidence="3">The sequence shown here is derived from an EMBL/GenBank/DDBJ whole genome shotgun (WGS) entry which is preliminary data.</text>
</comment>
<keyword evidence="4" id="KW-1185">Reference proteome</keyword>
<evidence type="ECO:0000313" key="3">
    <source>
        <dbReference type="EMBL" id="OAM90501.1"/>
    </source>
</evidence>
<feature type="domain" description="Heparinase II/III-like C-terminal" evidence="2">
    <location>
        <begin position="357"/>
        <end position="559"/>
    </location>
</feature>
<dbReference type="OrthoDB" id="175534at2"/>
<dbReference type="Pfam" id="PF07940">
    <property type="entry name" value="Hepar_II_III_C"/>
    <property type="match status" value="1"/>
</dbReference>
<dbReference type="RefSeq" id="WP_084441990.1">
    <property type="nucleotide sequence ID" value="NZ_CP109796.1"/>
</dbReference>
<name>A0A178ILG1_9BACT</name>
<comment type="subcellular location">
    <subcellularLocation>
        <location evidence="1">Cell envelope</location>
    </subcellularLocation>
</comment>
<sequence>MKPHSVPFLVLLLSSVPLCAEYRIGEKEIPSVKIHSDAADFAVHPSHPRLFFRDTDIPTIRTRIAGEYQTEWRQMLHHLEEVGLSQRPGKFAVHPHLKSWEIVRNIAFVAAVTGEERYIKWSKEWAAIMADAGPVGNDTEFRGRLQCLAIAYDWLFPWLSADEKQALEKAILAHIDRSWYFATQSTNYVGGHSRWGNFALTAGLLALVTEHPELREKLLLLRRHWLEGYFPAQGWIARDGGYHMGWSYSAAYLTASIHYVWSTATNESVFFPWQAKIPWFWIYGRQGDGTYANTGDAYTVTDDLNAYQSDLLILAAGVLKEPRAAWALKDRTNRFADILYQDKSVRPLAPDDPAAPLELSRHFRNAGVVIARDRWDGKTTLLNFASTPFFATNHLHRDANAFTLHYRGSLAVDSGIYDEGGKNAGGYGGTHWRNYFTRTIAHNAITVFDPAQKMFVLDEPASNDGGQVFRQEPTKLADIQPGGHAHLDGIVHYVATDDYTYAVGDATKAYDAERVRLAQREIVYLRAAARGHPVVVVYDRVESVKAEFQKRFLLHTINKPVVRGNLAVAENQGGRLSCLTLLPEKAGLALIGGPGKEAWVDGKNYPWDETAKKRRSRELAQWRLEVSPREARLRDDFLHVLFVDDAGAPVIDAKEAALVQSGDNAGVEVAGWRILFSRDPGRQARIERLR</sequence>
<accession>A0A178ILG1</accession>
<evidence type="ECO:0000313" key="4">
    <source>
        <dbReference type="Proteomes" id="UP000078486"/>
    </source>
</evidence>
<dbReference type="Proteomes" id="UP000078486">
    <property type="component" value="Unassembled WGS sequence"/>
</dbReference>
<gene>
    <name evidence="3" type="ORF">AW736_07600</name>
</gene>
<dbReference type="AlphaFoldDB" id="A0A178ILG1"/>
<protein>
    <recommendedName>
        <fullName evidence="2">Heparinase II/III-like C-terminal domain-containing protein</fullName>
    </recommendedName>
</protein>
<dbReference type="SUPFAM" id="SSF48230">
    <property type="entry name" value="Chondroitin AC/alginate lyase"/>
    <property type="match status" value="1"/>
</dbReference>
<dbReference type="GO" id="GO:0030313">
    <property type="term" value="C:cell envelope"/>
    <property type="evidence" value="ECO:0007669"/>
    <property type="project" value="UniProtKB-SubCell"/>
</dbReference>
<dbReference type="InterPro" id="IPR012480">
    <property type="entry name" value="Hepar_II_III_C"/>
</dbReference>